<organism evidence="3 6">
    <name type="scientific">Adineta steineri</name>
    <dbReference type="NCBI Taxonomy" id="433720"/>
    <lineage>
        <taxon>Eukaryota</taxon>
        <taxon>Metazoa</taxon>
        <taxon>Spiralia</taxon>
        <taxon>Gnathifera</taxon>
        <taxon>Rotifera</taxon>
        <taxon>Eurotatoria</taxon>
        <taxon>Bdelloidea</taxon>
        <taxon>Adinetida</taxon>
        <taxon>Adinetidae</taxon>
        <taxon>Adineta</taxon>
    </lineage>
</organism>
<dbReference type="Proteomes" id="UP000663877">
    <property type="component" value="Unassembled WGS sequence"/>
</dbReference>
<evidence type="ECO:0000313" key="6">
    <source>
        <dbReference type="Proteomes" id="UP000663877"/>
    </source>
</evidence>
<comment type="caution">
    <text evidence="3">The sequence shown here is derived from an EMBL/GenBank/DDBJ whole genome shotgun (WGS) entry which is preliminary data.</text>
</comment>
<dbReference type="EMBL" id="CAJNOM010003741">
    <property type="protein sequence ID" value="CAF1648808.1"/>
    <property type="molecule type" value="Genomic_DNA"/>
</dbReference>
<feature type="transmembrane region" description="Helical" evidence="2">
    <location>
        <begin position="52"/>
        <end position="81"/>
    </location>
</feature>
<dbReference type="Pfam" id="PF13826">
    <property type="entry name" value="Monooxy_af470-like"/>
    <property type="match status" value="1"/>
</dbReference>
<keyword evidence="2" id="KW-1133">Transmembrane helix</keyword>
<keyword evidence="2" id="KW-0472">Membrane</keyword>
<gene>
    <name evidence="3" type="ORF">BJG266_LOCUS44021</name>
    <name evidence="4" type="ORF">QVE165_LOCUS60963</name>
</gene>
<evidence type="ECO:0000256" key="1">
    <source>
        <dbReference type="SAM" id="MobiDB-lite"/>
    </source>
</evidence>
<dbReference type="AlphaFoldDB" id="A0A815U995"/>
<protein>
    <submittedName>
        <fullName evidence="3">Uncharacterized protein</fullName>
    </submittedName>
</protein>
<reference evidence="3" key="1">
    <citation type="submission" date="2021-02" db="EMBL/GenBank/DDBJ databases">
        <authorList>
            <person name="Nowell W R."/>
        </authorList>
    </citation>
    <scope>NUCLEOTIDE SEQUENCE</scope>
</reference>
<evidence type="ECO:0000313" key="4">
    <source>
        <dbReference type="EMBL" id="CAF1648808.1"/>
    </source>
</evidence>
<keyword evidence="2" id="KW-0812">Transmembrane</keyword>
<name>A0A815U995_9BILA</name>
<evidence type="ECO:0000256" key="2">
    <source>
        <dbReference type="SAM" id="Phobius"/>
    </source>
</evidence>
<accession>A0A815U995</accession>
<dbReference type="OrthoDB" id="3202396at2759"/>
<evidence type="ECO:0000313" key="5">
    <source>
        <dbReference type="Proteomes" id="UP000663832"/>
    </source>
</evidence>
<dbReference type="EMBL" id="CAJNOI010003389">
    <property type="protein sequence ID" value="CAF1516399.1"/>
    <property type="molecule type" value="Genomic_DNA"/>
</dbReference>
<sequence>MASTCPFETKNTMKATSISDNEWDKIIPISPQLKSVKYGNNRQLILMSYISFYHLIAVGLFASLFLPTIITGVLSLIFLIYPLVKQILRCYNYLPTPYEKEVIRTTVTARCDGDFVVFLIGSRPNGPNPLATSFKNVGTAFQSMVAELEADPTLGYMGGDMYVGMNPRKSSFLHVQYWRSYEALQKWTHTRLSLHVKVMMDYRKKEQYEGTYGIWHETYKVRDGEYETIYGNMPPIGLALATQAVEDTKLNNGPGRMERRKKEKEVENNMNTSTK</sequence>
<evidence type="ECO:0000313" key="3">
    <source>
        <dbReference type="EMBL" id="CAF1516399.1"/>
    </source>
</evidence>
<dbReference type="Proteomes" id="UP000663832">
    <property type="component" value="Unassembled WGS sequence"/>
</dbReference>
<feature type="region of interest" description="Disordered" evidence="1">
    <location>
        <begin position="251"/>
        <end position="275"/>
    </location>
</feature>
<dbReference type="InterPro" id="IPR025444">
    <property type="entry name" value="Monooxy_af470"/>
</dbReference>
<keyword evidence="5" id="KW-1185">Reference proteome</keyword>
<proteinExistence type="predicted"/>